<evidence type="ECO:0000313" key="2">
    <source>
        <dbReference type="Proteomes" id="UP000230069"/>
    </source>
</evidence>
<reference evidence="1 2" key="1">
    <citation type="submission" date="2017-09" db="EMBL/GenBank/DDBJ databases">
        <title>WGS assembly of Aquilegia coerulea Goldsmith.</title>
        <authorList>
            <person name="Hodges S."/>
            <person name="Kramer E."/>
            <person name="Nordborg M."/>
            <person name="Tomkins J."/>
            <person name="Borevitz J."/>
            <person name="Derieg N."/>
            <person name="Yan J."/>
            <person name="Mihaltcheva S."/>
            <person name="Hayes R.D."/>
            <person name="Rokhsar D."/>
        </authorList>
    </citation>
    <scope>NUCLEOTIDE SEQUENCE [LARGE SCALE GENOMIC DNA]</scope>
    <source>
        <strain evidence="2">cv. Goldsmith</strain>
    </source>
</reference>
<dbReference type="OrthoDB" id="764584at2759"/>
<dbReference type="Proteomes" id="UP000230069">
    <property type="component" value="Unassembled WGS sequence"/>
</dbReference>
<protein>
    <submittedName>
        <fullName evidence="1">Uncharacterized protein</fullName>
    </submittedName>
</protein>
<dbReference type="EMBL" id="KZ305019">
    <property type="protein sequence ID" value="PIA63672.1"/>
    <property type="molecule type" value="Genomic_DNA"/>
</dbReference>
<dbReference type="AlphaFoldDB" id="A0A2G5F6P5"/>
<dbReference type="PANTHER" id="PTHR33702:SF16">
    <property type="match status" value="1"/>
</dbReference>
<gene>
    <name evidence="1" type="ORF">AQUCO_00201191v1</name>
</gene>
<organism evidence="1 2">
    <name type="scientific">Aquilegia coerulea</name>
    <name type="common">Rocky mountain columbine</name>
    <dbReference type="NCBI Taxonomy" id="218851"/>
    <lineage>
        <taxon>Eukaryota</taxon>
        <taxon>Viridiplantae</taxon>
        <taxon>Streptophyta</taxon>
        <taxon>Embryophyta</taxon>
        <taxon>Tracheophyta</taxon>
        <taxon>Spermatophyta</taxon>
        <taxon>Magnoliopsida</taxon>
        <taxon>Ranunculales</taxon>
        <taxon>Ranunculaceae</taxon>
        <taxon>Thalictroideae</taxon>
        <taxon>Aquilegia</taxon>
    </lineage>
</organism>
<dbReference type="InParanoid" id="A0A2G5F6P5"/>
<proteinExistence type="predicted"/>
<keyword evidence="2" id="KW-1185">Reference proteome</keyword>
<sequence>MEMNSTIAIYGSLKRFWRRRQYQRLDGTNKKNMNVARLGGKRKSFWRIRAIPKLKLKLKIVSPIKMLAKLRDAYINMMLGLAGNVGSLNGDGFFGDKRIPKARKPSSSKVSKAAGEYESKLIFEIYKALKASPEFASQYGLHQSRGVV</sequence>
<name>A0A2G5F6P5_AQUCA</name>
<accession>A0A2G5F6P5</accession>
<dbReference type="PANTHER" id="PTHR33702">
    <property type="entry name" value="BNAA09G40010D PROTEIN"/>
    <property type="match status" value="1"/>
</dbReference>
<evidence type="ECO:0000313" key="1">
    <source>
        <dbReference type="EMBL" id="PIA63672.1"/>
    </source>
</evidence>
<dbReference type="STRING" id="218851.A0A2G5F6P5"/>